<name>A0A975GF59_9BACT</name>
<evidence type="ECO:0000313" key="1">
    <source>
        <dbReference type="EMBL" id="QTA78912.1"/>
    </source>
</evidence>
<evidence type="ECO:0000313" key="2">
    <source>
        <dbReference type="Proteomes" id="UP000663720"/>
    </source>
</evidence>
<proteinExistence type="predicted"/>
<dbReference type="Proteomes" id="UP000663720">
    <property type="component" value="Chromosome"/>
</dbReference>
<dbReference type="AlphaFoldDB" id="A0A975GF59"/>
<keyword evidence="2" id="KW-1185">Reference proteome</keyword>
<reference evidence="1" key="1">
    <citation type="journal article" date="2021" name="Microb. Physiol.">
        <title>Proteogenomic Insights into the Physiology of Marine, Sulfate-Reducing, Filamentous Desulfonema limicola and Desulfonema magnum.</title>
        <authorList>
            <person name="Schnaars V."/>
            <person name="Wohlbrand L."/>
            <person name="Scheve S."/>
            <person name="Hinrichs C."/>
            <person name="Reinhardt R."/>
            <person name="Rabus R."/>
        </authorList>
    </citation>
    <scope>NUCLEOTIDE SEQUENCE</scope>
    <source>
        <strain evidence="1">5ac10</strain>
    </source>
</reference>
<accession>A0A975GF59</accession>
<gene>
    <name evidence="1" type="ORF">dnl_11590</name>
</gene>
<dbReference type="KEGG" id="dli:dnl_11590"/>
<protein>
    <submittedName>
        <fullName evidence="1">Uncharacterized protein</fullName>
    </submittedName>
</protein>
<sequence>MARSRLLPNLQAWPPVCSIAVIITCCERALKSLIQYGYFILSS</sequence>
<organism evidence="1 2">
    <name type="scientific">Desulfonema limicola</name>
    <dbReference type="NCBI Taxonomy" id="45656"/>
    <lineage>
        <taxon>Bacteria</taxon>
        <taxon>Pseudomonadati</taxon>
        <taxon>Thermodesulfobacteriota</taxon>
        <taxon>Desulfobacteria</taxon>
        <taxon>Desulfobacterales</taxon>
        <taxon>Desulfococcaceae</taxon>
        <taxon>Desulfonema</taxon>
    </lineage>
</organism>
<dbReference type="EMBL" id="CP061799">
    <property type="protein sequence ID" value="QTA78912.1"/>
    <property type="molecule type" value="Genomic_DNA"/>
</dbReference>